<evidence type="ECO:0000313" key="12">
    <source>
        <dbReference type="Proteomes" id="UP000823046"/>
    </source>
</evidence>
<evidence type="ECO:0000256" key="9">
    <source>
        <dbReference type="ARBA" id="ARBA00023014"/>
    </source>
</evidence>
<dbReference type="InterPro" id="IPR036188">
    <property type="entry name" value="FAD/NAD-bd_sf"/>
</dbReference>
<dbReference type="InterPro" id="IPR023753">
    <property type="entry name" value="FAD/NAD-binding_dom"/>
</dbReference>
<dbReference type="Pfam" id="PF14759">
    <property type="entry name" value="Reductase_C"/>
    <property type="match status" value="1"/>
</dbReference>
<comment type="caution">
    <text evidence="11">The sequence shown here is derived from an EMBL/GenBank/DDBJ whole genome shotgun (WGS) entry which is preliminary data.</text>
</comment>
<keyword evidence="3" id="KW-0285">Flavoprotein</keyword>
<sequence length="658" mass="71928">MKQYFKMHNVTRSSVLSSFCEVAGRQRMQFFFPALAACVHTSPPRIHEKVHFSHLPTLLSNRDPNLLVKNAIQSNCSFPSDTQNYCQMALAALVAFGGLELSGRRNTSVVACESIANKLVEVELGSITEFEDGELYEIKVFGGKEAVLLSYLDGKFYCTGNSCSHYGGPLHKGVSTKDHVTCPWHDAEFDLKTGKCINGPALNAIPVYSVKEMNGKVVAELPLELKNASPPPIVKRDPKDTRLFAIVGSGAAALAACETLRQDGYTGRIVMLTKEAHPPYDRPVLSKNLKAEIENITLRDVAFLENADIEFRPNTTVKCVNANQNSIELANGETLQYDKVLVATGAEPRILNVPGSNLANIFVLRRPEDTAKIANFAKLNSRVVVVGSSFIGMEIAAALRKREAKVTVIGMESVPFERVLGLKVGTAFKNMLKEQGVEYIPKASVKLYRGSRGAVNGVELTNGEIIQADAVVLGAGVIPNAEVVDGVSKSRDGSIEVNAFLSSNDAPNLYAAGDIATFPYFKSGAKIRIEHWDVALQHGRIAAKNMNGKCIPYSSIPFFWTMLFGKSLRYAGHCHGFDDVICEGDLEKYCFVAYYVKNERIVAAATMGMDPAAVAICEALKLNLMPSVSEIRLGFANSNTIIEKLKEHNKRKLPKKKN</sequence>
<keyword evidence="6" id="KW-0274">FAD</keyword>
<dbReference type="PANTHER" id="PTHR43557">
    <property type="entry name" value="APOPTOSIS-INDUCING FACTOR 1"/>
    <property type="match status" value="1"/>
</dbReference>
<evidence type="ECO:0000256" key="3">
    <source>
        <dbReference type="ARBA" id="ARBA00022630"/>
    </source>
</evidence>
<feature type="domain" description="Rieske" evidence="10">
    <location>
        <begin position="122"/>
        <end position="219"/>
    </location>
</feature>
<dbReference type="Gene3D" id="3.30.390.30">
    <property type="match status" value="1"/>
</dbReference>
<keyword evidence="5" id="KW-0479">Metal-binding</keyword>
<dbReference type="InterPro" id="IPR050446">
    <property type="entry name" value="FAD-oxidoreductase/Apoptosis"/>
</dbReference>
<dbReference type="InterPro" id="IPR028202">
    <property type="entry name" value="Reductase_C"/>
</dbReference>
<keyword evidence="12" id="KW-1185">Reference proteome</keyword>
<protein>
    <submittedName>
        <fullName evidence="11">Pyridine nucleotide-disulfide oxidoreductase domain-containing protein</fullName>
    </submittedName>
</protein>
<keyword evidence="4" id="KW-0001">2Fe-2S</keyword>
<evidence type="ECO:0000256" key="4">
    <source>
        <dbReference type="ARBA" id="ARBA00022714"/>
    </source>
</evidence>
<evidence type="ECO:0000256" key="2">
    <source>
        <dbReference type="ARBA" id="ARBA00006442"/>
    </source>
</evidence>
<dbReference type="Pfam" id="PF00355">
    <property type="entry name" value="Rieske"/>
    <property type="match status" value="1"/>
</dbReference>
<dbReference type="SUPFAM" id="SSF51905">
    <property type="entry name" value="FAD/NAD(P)-binding domain"/>
    <property type="match status" value="1"/>
</dbReference>
<keyword evidence="9" id="KW-0411">Iron-sulfur</keyword>
<dbReference type="InterPro" id="IPR017941">
    <property type="entry name" value="Rieske_2Fe-2S"/>
</dbReference>
<comment type="similarity">
    <text evidence="2">Belongs to the FAD-dependent oxidoreductase family.</text>
</comment>
<evidence type="ECO:0000259" key="10">
    <source>
        <dbReference type="PROSITE" id="PS51296"/>
    </source>
</evidence>
<dbReference type="Pfam" id="PF07992">
    <property type="entry name" value="Pyr_redox_2"/>
    <property type="match status" value="1"/>
</dbReference>
<dbReference type="PANTHER" id="PTHR43557:SF2">
    <property type="entry name" value="RIESKE DOMAIN-CONTAINING PROTEIN-RELATED"/>
    <property type="match status" value="1"/>
</dbReference>
<dbReference type="Proteomes" id="UP000823046">
    <property type="component" value="Unassembled WGS sequence"/>
</dbReference>
<dbReference type="PRINTS" id="PR00411">
    <property type="entry name" value="PNDRDTASEI"/>
</dbReference>
<comment type="cofactor">
    <cofactor evidence="1">
        <name>FAD</name>
        <dbReference type="ChEBI" id="CHEBI:57692"/>
    </cofactor>
</comment>
<dbReference type="Gene3D" id="3.50.50.60">
    <property type="entry name" value="FAD/NAD(P)-binding domain"/>
    <property type="match status" value="2"/>
</dbReference>
<dbReference type="PROSITE" id="PS51296">
    <property type="entry name" value="RIESKE"/>
    <property type="match status" value="1"/>
</dbReference>
<name>A0ABQ7J6U1_9APIC</name>
<evidence type="ECO:0000256" key="1">
    <source>
        <dbReference type="ARBA" id="ARBA00001974"/>
    </source>
</evidence>
<evidence type="ECO:0000256" key="5">
    <source>
        <dbReference type="ARBA" id="ARBA00022723"/>
    </source>
</evidence>
<dbReference type="Gene3D" id="2.102.10.10">
    <property type="entry name" value="Rieske [2Fe-2S] iron-sulphur domain"/>
    <property type="match status" value="1"/>
</dbReference>
<dbReference type="SUPFAM" id="SSF50022">
    <property type="entry name" value="ISP domain"/>
    <property type="match status" value="1"/>
</dbReference>
<gene>
    <name evidence="11" type="ORF">IE077_004097</name>
</gene>
<accession>A0ABQ7J6U1</accession>
<organism evidence="11 12">
    <name type="scientific">Cardiosporidium cionae</name>
    <dbReference type="NCBI Taxonomy" id="476202"/>
    <lineage>
        <taxon>Eukaryota</taxon>
        <taxon>Sar</taxon>
        <taxon>Alveolata</taxon>
        <taxon>Apicomplexa</taxon>
        <taxon>Aconoidasida</taxon>
        <taxon>Nephromycida</taxon>
        <taxon>Cardiosporidium</taxon>
    </lineage>
</organism>
<keyword evidence="8" id="KW-0408">Iron</keyword>
<evidence type="ECO:0000313" key="11">
    <source>
        <dbReference type="EMBL" id="KAF8819697.1"/>
    </source>
</evidence>
<dbReference type="InterPro" id="IPR016156">
    <property type="entry name" value="FAD/NAD-linked_Rdtase_dimer_sf"/>
</dbReference>
<dbReference type="InterPro" id="IPR036922">
    <property type="entry name" value="Rieske_2Fe-2S_sf"/>
</dbReference>
<evidence type="ECO:0000256" key="7">
    <source>
        <dbReference type="ARBA" id="ARBA00023002"/>
    </source>
</evidence>
<dbReference type="SUPFAM" id="SSF55424">
    <property type="entry name" value="FAD/NAD-linked reductases, dimerisation (C-terminal) domain"/>
    <property type="match status" value="1"/>
</dbReference>
<evidence type="ECO:0000256" key="6">
    <source>
        <dbReference type="ARBA" id="ARBA00022827"/>
    </source>
</evidence>
<dbReference type="PRINTS" id="PR00368">
    <property type="entry name" value="FADPNR"/>
</dbReference>
<dbReference type="EMBL" id="JADAQX010000634">
    <property type="protein sequence ID" value="KAF8819697.1"/>
    <property type="molecule type" value="Genomic_DNA"/>
</dbReference>
<evidence type="ECO:0000256" key="8">
    <source>
        <dbReference type="ARBA" id="ARBA00023004"/>
    </source>
</evidence>
<proteinExistence type="inferred from homology"/>
<reference evidence="11 12" key="1">
    <citation type="journal article" date="2020" name="bioRxiv">
        <title>Metabolic contributions of an alphaproteobacterial endosymbiont in the apicomplexan Cardiosporidium cionae.</title>
        <authorList>
            <person name="Hunter E.S."/>
            <person name="Paight C.J."/>
            <person name="Lane C.E."/>
        </authorList>
    </citation>
    <scope>NUCLEOTIDE SEQUENCE [LARGE SCALE GENOMIC DNA]</scope>
    <source>
        <strain evidence="11">ESH_2018</strain>
    </source>
</reference>
<keyword evidence="7" id="KW-0560">Oxidoreductase</keyword>